<name>A0A3D8PNR4_9BACI</name>
<keyword evidence="2" id="KW-1185">Reference proteome</keyword>
<dbReference type="InterPro" id="IPR036410">
    <property type="entry name" value="HSP_DnaJ_Cys-rich_dom_sf"/>
</dbReference>
<protein>
    <submittedName>
        <fullName evidence="1">Molecular chaperone DnaJ</fullName>
    </submittedName>
</protein>
<accession>A0A3D8PNR4</accession>
<comment type="caution">
    <text evidence="1">The sequence shown here is derived from an EMBL/GenBank/DDBJ whole genome shotgun (WGS) entry which is preliminary data.</text>
</comment>
<evidence type="ECO:0000313" key="1">
    <source>
        <dbReference type="EMBL" id="RDW17614.1"/>
    </source>
</evidence>
<dbReference type="Proteomes" id="UP000257143">
    <property type="component" value="Unassembled WGS sequence"/>
</dbReference>
<proteinExistence type="predicted"/>
<organism evidence="1 2">
    <name type="scientific">Oceanobacillus arenosus</name>
    <dbReference type="NCBI Taxonomy" id="1229153"/>
    <lineage>
        <taxon>Bacteria</taxon>
        <taxon>Bacillati</taxon>
        <taxon>Bacillota</taxon>
        <taxon>Bacilli</taxon>
        <taxon>Bacillales</taxon>
        <taxon>Bacillaceae</taxon>
        <taxon>Oceanobacillus</taxon>
    </lineage>
</organism>
<reference evidence="2" key="1">
    <citation type="submission" date="2017-11" db="EMBL/GenBank/DDBJ databases">
        <authorList>
            <person name="Zhu W."/>
        </authorList>
    </citation>
    <scope>NUCLEOTIDE SEQUENCE [LARGE SCALE GENOMIC DNA]</scope>
    <source>
        <strain evidence="2">CAU 1183</strain>
    </source>
</reference>
<evidence type="ECO:0000313" key="2">
    <source>
        <dbReference type="Proteomes" id="UP000257143"/>
    </source>
</evidence>
<dbReference type="AlphaFoldDB" id="A0A3D8PNR4"/>
<dbReference type="SUPFAM" id="SSF57938">
    <property type="entry name" value="DnaJ/Hsp40 cysteine-rich domain"/>
    <property type="match status" value="1"/>
</dbReference>
<sequence length="40" mass="4248">MNKECPACKGTGYDHSGSIVDHMTPCIECNGSGERMSDDA</sequence>
<dbReference type="Gene3D" id="6.20.20.10">
    <property type="match status" value="1"/>
</dbReference>
<gene>
    <name evidence="1" type="ORF">CWR48_13945</name>
</gene>
<dbReference type="EMBL" id="PIOC01000019">
    <property type="protein sequence ID" value="RDW17614.1"/>
    <property type="molecule type" value="Genomic_DNA"/>
</dbReference>